<dbReference type="AlphaFoldDB" id="A0A846QLL7"/>
<feature type="domain" description="HD/PDEase" evidence="1">
    <location>
        <begin position="30"/>
        <end position="163"/>
    </location>
</feature>
<sequence>MTSSELASHLAFFAAYVDRFHNGDDADRANVDLKREHSLRVLDEARMITDSLGSDVGGGLVDLVHLAALYHDLGRFPQYERWRTFDDSVSANHGLLGLRALRESAALSQLPARARRVVQAAVALHNRRFVPPHLPRDIALALGVVRDADKLDIMRVMLAHLEPGAPANAVVTLGLADVPDAYTPDVLDQLARRRLASYSQMRYFNDFRLMLLSWVYDLNFAASRRAFVERGHLDALAVGLPDAPAVRGAVEQVRADLADAGPRDGRLG</sequence>
<dbReference type="InterPro" id="IPR006674">
    <property type="entry name" value="HD_domain"/>
</dbReference>
<reference evidence="2 3" key="1">
    <citation type="submission" date="2020-03" db="EMBL/GenBank/DDBJ databases">
        <title>Genomic Encyclopedia of Type Strains, Phase IV (KMG-IV): sequencing the most valuable type-strain genomes for metagenomic binning, comparative biology and taxonomic classification.</title>
        <authorList>
            <person name="Goeker M."/>
        </authorList>
    </citation>
    <scope>NUCLEOTIDE SEQUENCE [LARGE SCALE GENOMIC DNA]</scope>
    <source>
        <strain evidence="2 3">DSM 24233</strain>
    </source>
</reference>
<dbReference type="InterPro" id="IPR003607">
    <property type="entry name" value="HD/PDEase_dom"/>
</dbReference>
<evidence type="ECO:0000313" key="3">
    <source>
        <dbReference type="Proteomes" id="UP000580856"/>
    </source>
</evidence>
<comment type="caution">
    <text evidence="2">The sequence shown here is derived from an EMBL/GenBank/DDBJ whole genome shotgun (WGS) entry which is preliminary data.</text>
</comment>
<dbReference type="SUPFAM" id="SSF109604">
    <property type="entry name" value="HD-domain/PDEase-like"/>
    <property type="match status" value="1"/>
</dbReference>
<name>A0A846QLL7_9BACT</name>
<proteinExistence type="predicted"/>
<keyword evidence="3" id="KW-1185">Reference proteome</keyword>
<dbReference type="Proteomes" id="UP000580856">
    <property type="component" value="Unassembled WGS sequence"/>
</dbReference>
<evidence type="ECO:0000313" key="2">
    <source>
        <dbReference type="EMBL" id="NJB67352.1"/>
    </source>
</evidence>
<dbReference type="EMBL" id="JAATJA010000001">
    <property type="protein sequence ID" value="NJB67352.1"/>
    <property type="molecule type" value="Genomic_DNA"/>
</dbReference>
<accession>A0A846QLL7</accession>
<organism evidence="2 3">
    <name type="scientific">Desulfobaculum xiamenense</name>
    <dbReference type="NCBI Taxonomy" id="995050"/>
    <lineage>
        <taxon>Bacteria</taxon>
        <taxon>Pseudomonadati</taxon>
        <taxon>Thermodesulfobacteriota</taxon>
        <taxon>Desulfovibrionia</taxon>
        <taxon>Desulfovibrionales</taxon>
        <taxon>Desulfovibrionaceae</taxon>
        <taxon>Desulfobaculum</taxon>
    </lineage>
</organism>
<dbReference type="RefSeq" id="WP_167940415.1">
    <property type="nucleotide sequence ID" value="NZ_JAATJA010000001.1"/>
</dbReference>
<dbReference type="CDD" id="cd00077">
    <property type="entry name" value="HDc"/>
    <property type="match status" value="1"/>
</dbReference>
<evidence type="ECO:0000259" key="1">
    <source>
        <dbReference type="SMART" id="SM00471"/>
    </source>
</evidence>
<dbReference type="SMART" id="SM00471">
    <property type="entry name" value="HDc"/>
    <property type="match status" value="1"/>
</dbReference>
<dbReference type="Pfam" id="PF01966">
    <property type="entry name" value="HD"/>
    <property type="match status" value="1"/>
</dbReference>
<gene>
    <name evidence="2" type="ORF">GGQ74_000992</name>
</gene>
<dbReference type="Gene3D" id="1.10.3210.10">
    <property type="entry name" value="Hypothetical protein af1432"/>
    <property type="match status" value="1"/>
</dbReference>
<protein>
    <recommendedName>
        <fullName evidence="1">HD/PDEase domain-containing protein</fullName>
    </recommendedName>
</protein>